<evidence type="ECO:0008006" key="3">
    <source>
        <dbReference type="Google" id="ProtNLM"/>
    </source>
</evidence>
<dbReference type="CDD" id="cd00198">
    <property type="entry name" value="vWFA"/>
    <property type="match status" value="1"/>
</dbReference>
<dbReference type="Gene3D" id="3.40.50.410">
    <property type="entry name" value="von Willebrand factor, type A domain"/>
    <property type="match status" value="1"/>
</dbReference>
<evidence type="ECO:0000313" key="1">
    <source>
        <dbReference type="EMBL" id="QKF93474.1"/>
    </source>
</evidence>
<accession>A0A7D3UUU4</accession>
<organism evidence="1 2">
    <name type="scientific">Fadolivirus FV1/VV64</name>
    <dbReference type="NCBI Taxonomy" id="3070911"/>
    <lineage>
        <taxon>Viruses</taxon>
        <taxon>Varidnaviria</taxon>
        <taxon>Bamfordvirae</taxon>
        <taxon>Nucleocytoviricota</taxon>
        <taxon>Megaviricetes</taxon>
        <taxon>Imitervirales</taxon>
        <taxon>Mimiviridae</taxon>
        <taxon>Klosneuvirinae</taxon>
        <taxon>Fadolivirus</taxon>
        <taxon>Fadolivirus algeromassiliense</taxon>
    </lineage>
</organism>
<dbReference type="SUPFAM" id="SSF53300">
    <property type="entry name" value="vWA-like"/>
    <property type="match status" value="1"/>
</dbReference>
<sequence>MSTLTVNVYPTIEGYMCKLVVPDNETFKQSKGDCQTFVILDRSGSMGQNVGRIMNQYLPGVFENLGYQNQKVRVLMFDDKLLNYEGTWKDMMSSKVTAGGSTYMTKAVEELQKQLSTSSIPKARILALSDGDLHDQNETLNMASRLAANIKGKMNINAQAIRFFTSSSQPDTRGLASILQLNNVGSTRLLDIPYDLNSSAIVKQIVDLFKDDGLDRSIKLITKETVLMSTPWASSSNSCFLNVGENTFWFKELPTELTIEGTTIKLDLQMQKVNSNQFETLIGPKLEFFLNKMKVLKVVNTVEAQNEIAQMMSYFTQLQSWMDANNTDTVKLLENGSLRGRVEYFKNVLIKRKKSIFQVMAQVANDERVSKLNSAQQADYLRKVEVTKNTKALARRTLESDIDFTGVLRKEVRDMHQHLKELDNVVDESEYTSFYSQDTVLGGIKAVCSLVDEKMLDDMEATDILQMINIVGIAVNAQIGDYPDPMSWRVNKIFPGCFISMSDITMAYLGSGGNKLYPPGFEKTHGNEITAVIPVFNDHKIVNFMRKYCPSMLEYSASVGMRRLITGVNMTHGYTLAAGILKLVEDLDTNKSTLNVESFVRLVKNFDVFVGKYFDHVLPHIQDQNENLTFFIGNNGYSNMIHPLYRLMKENNTKFTARILRSIYSFESYQIMRRVTKKHGVDQRHTYIGELLTQFLGIDFNKYGTPLTPNFEPNPTPVHHDQYHLDQKLIDELTVDFKDTDYIVLLPVLLSAVNSADPINTIQKIPKMDEKMICSVLGVPYDLQTFKFYSLAQSLFYPEKPERVDDEKNVMKIVDLGNRDNAEKMVRDYIRTQYGNHYTSQLVKKTKQEKEIVVGMLVNSLTYCNTLNEFCDLFKNGFTHKNVTHAIQNDASLGYVDLRANLVNLNLNVPLRADKLYVLFTGTDYSNTMIWNNGNKLRIKISDFEEFFNKIGGTSQFEKLKEIYKKHPTHLYREKENRHGHSNEKPSYWALGWQTLEDMIKDISDAEWQDYKSEHSNCCGVNKLHF</sequence>
<keyword evidence="2" id="KW-1185">Reference proteome</keyword>
<proteinExistence type="predicted"/>
<reference evidence="1 2" key="1">
    <citation type="submission" date="2020-04" db="EMBL/GenBank/DDBJ databases">
        <title>Advantages and limits of metagenomic assembly and binning of a giant virus.</title>
        <authorList>
            <person name="Schulz F."/>
            <person name="Andreani J."/>
            <person name="Francis R."/>
            <person name="Boudjemaa H."/>
            <person name="Bou Khalil J.Y."/>
            <person name="Lee J."/>
            <person name="La Scola B."/>
            <person name="Woyke T."/>
        </authorList>
    </citation>
    <scope>NUCLEOTIDE SEQUENCE [LARGE SCALE GENOMIC DNA]</scope>
    <source>
        <strain evidence="1 2">FV1/VV64</strain>
    </source>
</reference>
<dbReference type="EMBL" id="MT418680">
    <property type="protein sequence ID" value="QKF93474.1"/>
    <property type="molecule type" value="Genomic_DNA"/>
</dbReference>
<name>A0A7D3UUU4_9VIRU</name>
<dbReference type="InterPro" id="IPR036465">
    <property type="entry name" value="vWFA_dom_sf"/>
</dbReference>
<gene>
    <name evidence="1" type="ORF">Fadolivirus_1_16</name>
</gene>
<dbReference type="Proteomes" id="UP001162001">
    <property type="component" value="Segment"/>
</dbReference>
<evidence type="ECO:0000313" key="2">
    <source>
        <dbReference type="Proteomes" id="UP001162001"/>
    </source>
</evidence>
<protein>
    <recommendedName>
        <fullName evidence="3">VWFA domain-containing protein</fullName>
    </recommendedName>
</protein>